<dbReference type="InterPro" id="IPR025411">
    <property type="entry name" value="DUF4136"/>
</dbReference>
<evidence type="ECO:0000259" key="1">
    <source>
        <dbReference type="Pfam" id="PF13590"/>
    </source>
</evidence>
<dbReference type="Proteomes" id="UP000613030">
    <property type="component" value="Unassembled WGS sequence"/>
</dbReference>
<comment type="caution">
    <text evidence="2">The sequence shown here is derived from an EMBL/GenBank/DDBJ whole genome shotgun (WGS) entry which is preliminary data.</text>
</comment>
<organism evidence="2 3">
    <name type="scientific">Chryseolinea lacunae</name>
    <dbReference type="NCBI Taxonomy" id="2801331"/>
    <lineage>
        <taxon>Bacteria</taxon>
        <taxon>Pseudomonadati</taxon>
        <taxon>Bacteroidota</taxon>
        <taxon>Cytophagia</taxon>
        <taxon>Cytophagales</taxon>
        <taxon>Fulvivirgaceae</taxon>
        <taxon>Chryseolinea</taxon>
    </lineage>
</organism>
<dbReference type="Gene3D" id="3.30.160.670">
    <property type="match status" value="1"/>
</dbReference>
<proteinExistence type="predicted"/>
<accession>A0ABS1KKY5</accession>
<sequence length="206" mass="23292">MKKIALLTTLVGVALWGCQPEPDSVKLLDQLVVSTHYDKNANFKSYATYSMSTDTIGFISNANPKDTILTQKESTYPRTVLQRVEANINKANYTRVAKNASPDLGINVYVVNDYNLFQQVVYPSYYYPSYYGYYGSYYNYPYVNTYAQNTGALVLEIVDLKNIGADKKVNVLWTAYMGDVYSTIDLNKQSTDAIDQAFLQSPYISK</sequence>
<keyword evidence="3" id="KW-1185">Reference proteome</keyword>
<evidence type="ECO:0000313" key="3">
    <source>
        <dbReference type="Proteomes" id="UP000613030"/>
    </source>
</evidence>
<dbReference type="Pfam" id="PF13590">
    <property type="entry name" value="DUF4136"/>
    <property type="match status" value="1"/>
</dbReference>
<dbReference type="RefSeq" id="WP_202007176.1">
    <property type="nucleotide sequence ID" value="NZ_JAERRB010000001.1"/>
</dbReference>
<name>A0ABS1KKY5_9BACT</name>
<gene>
    <name evidence="2" type="ORF">JI741_02810</name>
</gene>
<dbReference type="EMBL" id="JAERRB010000001">
    <property type="protein sequence ID" value="MBL0740129.1"/>
    <property type="molecule type" value="Genomic_DNA"/>
</dbReference>
<reference evidence="2 3" key="1">
    <citation type="submission" date="2021-01" db="EMBL/GenBank/DDBJ databases">
        <title>Chryseolinea sp. Jin1 Genome sequencing and assembly.</title>
        <authorList>
            <person name="Kim I."/>
        </authorList>
    </citation>
    <scope>NUCLEOTIDE SEQUENCE [LARGE SCALE GENOMIC DNA]</scope>
    <source>
        <strain evidence="2 3">Jin1</strain>
    </source>
</reference>
<protein>
    <submittedName>
        <fullName evidence="2">DUF4136 domain-containing protein</fullName>
    </submittedName>
</protein>
<feature type="domain" description="DUF4136" evidence="1">
    <location>
        <begin position="33"/>
        <end position="203"/>
    </location>
</feature>
<evidence type="ECO:0000313" key="2">
    <source>
        <dbReference type="EMBL" id="MBL0740129.1"/>
    </source>
</evidence>